<evidence type="ECO:0000313" key="2">
    <source>
        <dbReference type="EMBL" id="KZZ91407.1"/>
    </source>
</evidence>
<dbReference type="AlphaFoldDB" id="A0A167YIY1"/>
<organism evidence="2 3">
    <name type="scientific">Moelleriella libera RCEF 2490</name>
    <dbReference type="NCBI Taxonomy" id="1081109"/>
    <lineage>
        <taxon>Eukaryota</taxon>
        <taxon>Fungi</taxon>
        <taxon>Dikarya</taxon>
        <taxon>Ascomycota</taxon>
        <taxon>Pezizomycotina</taxon>
        <taxon>Sordariomycetes</taxon>
        <taxon>Hypocreomycetidae</taxon>
        <taxon>Hypocreales</taxon>
        <taxon>Clavicipitaceae</taxon>
        <taxon>Moelleriella</taxon>
    </lineage>
</organism>
<proteinExistence type="predicted"/>
<dbReference type="Proteomes" id="UP000078544">
    <property type="component" value="Unassembled WGS sequence"/>
</dbReference>
<dbReference type="Gene3D" id="3.40.50.1820">
    <property type="entry name" value="alpha/beta hydrolase"/>
    <property type="match status" value="1"/>
</dbReference>
<dbReference type="OrthoDB" id="249703at2759"/>
<dbReference type="InterPro" id="IPR010520">
    <property type="entry name" value="FrsA-like"/>
</dbReference>
<dbReference type="PANTHER" id="PTHR22946:SF12">
    <property type="entry name" value="CONIDIAL PIGMENT BIOSYNTHESIS PROTEIN AYG1 (AFU_ORTHOLOGUE AFUA_2G17550)"/>
    <property type="match status" value="1"/>
</dbReference>
<accession>A0A167YIY1</accession>
<comment type="caution">
    <text evidence="2">The sequence shown here is derived from an EMBL/GenBank/DDBJ whole genome shotgun (WGS) entry which is preliminary data.</text>
</comment>
<dbReference type="STRING" id="1081109.A0A167YIY1"/>
<keyword evidence="3" id="KW-1185">Reference proteome</keyword>
<gene>
    <name evidence="2" type="ORF">AAL_06643</name>
</gene>
<dbReference type="Gene3D" id="1.20.1440.110">
    <property type="entry name" value="acylaminoacyl peptidase"/>
    <property type="match status" value="1"/>
</dbReference>
<evidence type="ECO:0000313" key="3">
    <source>
        <dbReference type="Proteomes" id="UP000078544"/>
    </source>
</evidence>
<evidence type="ECO:0000256" key="1">
    <source>
        <dbReference type="ARBA" id="ARBA00022801"/>
    </source>
</evidence>
<dbReference type="EMBL" id="AZGY01000018">
    <property type="protein sequence ID" value="KZZ91407.1"/>
    <property type="molecule type" value="Genomic_DNA"/>
</dbReference>
<keyword evidence="1" id="KW-0378">Hydrolase</keyword>
<dbReference type="InterPro" id="IPR029058">
    <property type="entry name" value="AB_hydrolase_fold"/>
</dbReference>
<keyword evidence="2" id="KW-0645">Protease</keyword>
<dbReference type="PANTHER" id="PTHR22946">
    <property type="entry name" value="DIENELACTONE HYDROLASE DOMAIN-CONTAINING PROTEIN-RELATED"/>
    <property type="match status" value="1"/>
</dbReference>
<dbReference type="InterPro" id="IPR050261">
    <property type="entry name" value="FrsA_esterase"/>
</dbReference>
<sequence length="411" mass="45605">MAQLLNHYFRDNDSFAFEAMRAAGYANAGAADVAEVAAICSRITSGNEFQWLEEWKNAADRAVRHAESSLSRGNKPGAKEGFLRASNYYRTAEFYRREDPRNDVISMDLAELSCNTFLRAADLMPYVTEAVRIPYEGTSLPGILMKPDAGHDPKPLLIANGGFDSTKEEVFYSLAPIALELGMNVLAFEGPGQGDAVRKQKLTFRHDWENVVTPVVDYAISQRGVDSSKIVLVGISMGGYLAARASAFEHRLAAVVLNDGVFDFGACFRKGESKDSPDMRPVFETKQWDHLINTKVCQNAARDTGLKWAMSNAKYTFGTDSAAEIIRETAKYTLEDVVHLIKTPTLVLDAPDDHFMMDQPTELFNMLRCEKDLIALTQKEGGSLHCHVGAPSRLSQVIFDWLLEKLVKTTV</sequence>
<protein>
    <submittedName>
        <fullName evidence="2">Dipeptidyl aminopeptidase/acylaminoacyl peptidase</fullName>
    </submittedName>
</protein>
<name>A0A167YIY1_9HYPO</name>
<dbReference type="SUPFAM" id="SSF53474">
    <property type="entry name" value="alpha/beta-Hydrolases"/>
    <property type="match status" value="1"/>
</dbReference>
<keyword evidence="2" id="KW-0031">Aminopeptidase</keyword>
<reference evidence="2 3" key="1">
    <citation type="journal article" date="2016" name="Genome Biol. Evol.">
        <title>Divergent and convergent evolution of fungal pathogenicity.</title>
        <authorList>
            <person name="Shang Y."/>
            <person name="Xiao G."/>
            <person name="Zheng P."/>
            <person name="Cen K."/>
            <person name="Zhan S."/>
            <person name="Wang C."/>
        </authorList>
    </citation>
    <scope>NUCLEOTIDE SEQUENCE [LARGE SCALE GENOMIC DNA]</scope>
    <source>
        <strain evidence="2 3">RCEF 2490</strain>
    </source>
</reference>
<dbReference type="GO" id="GO:0004177">
    <property type="term" value="F:aminopeptidase activity"/>
    <property type="evidence" value="ECO:0007669"/>
    <property type="project" value="UniProtKB-KW"/>
</dbReference>
<dbReference type="Pfam" id="PF06500">
    <property type="entry name" value="FrsA-like"/>
    <property type="match status" value="1"/>
</dbReference>